<evidence type="ECO:0000313" key="2">
    <source>
        <dbReference type="EMBL" id="CEP22610.1"/>
    </source>
</evidence>
<organism evidence="2 3">
    <name type="scientific">Cyberlindnera jadinii (strain ATCC 18201 / CBS 1600 / BCRC 20928 / JCM 3617 / NBRC 0987 / NRRL Y-1542)</name>
    <name type="common">Torula yeast</name>
    <name type="synonym">Candida utilis</name>
    <dbReference type="NCBI Taxonomy" id="983966"/>
    <lineage>
        <taxon>Eukaryota</taxon>
        <taxon>Fungi</taxon>
        <taxon>Dikarya</taxon>
        <taxon>Ascomycota</taxon>
        <taxon>Saccharomycotina</taxon>
        <taxon>Saccharomycetes</taxon>
        <taxon>Phaffomycetales</taxon>
        <taxon>Phaffomycetaceae</taxon>
        <taxon>Cyberlindnera</taxon>
    </lineage>
</organism>
<reference evidence="3" key="1">
    <citation type="journal article" date="2015" name="J. Biotechnol.">
        <title>The structure of the Cyberlindnera jadinii genome and its relation to Candida utilis analyzed by the occurrence of single nucleotide polymorphisms.</title>
        <authorList>
            <person name="Rupp O."/>
            <person name="Brinkrolf K."/>
            <person name="Buerth C."/>
            <person name="Kunigo M."/>
            <person name="Schneider J."/>
            <person name="Jaenicke S."/>
            <person name="Goesmann A."/>
            <person name="Puehler A."/>
            <person name="Jaeger K.-E."/>
            <person name="Ernst J.F."/>
        </authorList>
    </citation>
    <scope>NUCLEOTIDE SEQUENCE [LARGE SCALE GENOMIC DNA]</scope>
    <source>
        <strain evidence="3">ATCC 18201 / CBS 1600 / BCRC 20928 / JCM 3617 / NBRC 0987 / NRRL Y-1542</strain>
    </source>
</reference>
<feature type="chain" id="PRO_5005216472" evidence="1">
    <location>
        <begin position="20"/>
        <end position="113"/>
    </location>
</feature>
<dbReference type="EMBL" id="CDQK01000003">
    <property type="protein sequence ID" value="CEP22610.1"/>
    <property type="molecule type" value="Genomic_DNA"/>
</dbReference>
<keyword evidence="1" id="KW-0732">Signal</keyword>
<evidence type="ECO:0000313" key="3">
    <source>
        <dbReference type="Proteomes" id="UP000038830"/>
    </source>
</evidence>
<accession>A0A0H5C3J5</accession>
<evidence type="ECO:0000256" key="1">
    <source>
        <dbReference type="SAM" id="SignalP"/>
    </source>
</evidence>
<dbReference type="Proteomes" id="UP000038830">
    <property type="component" value="Unassembled WGS sequence"/>
</dbReference>
<protein>
    <submittedName>
        <fullName evidence="2">Uncharacterized protein</fullName>
    </submittedName>
</protein>
<dbReference type="AlphaFoldDB" id="A0A0H5C3J5"/>
<name>A0A0H5C3J5_CYBJN</name>
<proteinExistence type="predicted"/>
<sequence length="113" mass="12092">MYIKFFITLTLSAVALAQAAADLQTTEPDAVNKAVETTEEVSVDIDESVFDLDDESTEIPQFDYPHANETEVVSNETNETVPDVDESESGAMMLTSGLLSVSAGVAAVAAWLF</sequence>
<feature type="signal peptide" evidence="1">
    <location>
        <begin position="1"/>
        <end position="19"/>
    </location>
</feature>
<gene>
    <name evidence="2" type="ORF">BN1211_3002</name>
</gene>